<evidence type="ECO:0000313" key="3">
    <source>
        <dbReference type="Proteomes" id="UP000054937"/>
    </source>
</evidence>
<dbReference type="EMBL" id="LDAU01000162">
    <property type="protein sequence ID" value="KRX01870.1"/>
    <property type="molecule type" value="Genomic_DNA"/>
</dbReference>
<protein>
    <submittedName>
        <fullName evidence="2">Uncharacterized protein</fullName>
    </submittedName>
</protein>
<evidence type="ECO:0000313" key="2">
    <source>
        <dbReference type="EMBL" id="KRX01870.1"/>
    </source>
</evidence>
<name>A0A0V0QI47_PSEPJ</name>
<evidence type="ECO:0000256" key="1">
    <source>
        <dbReference type="SAM" id="MobiDB-lite"/>
    </source>
</evidence>
<feature type="region of interest" description="Disordered" evidence="1">
    <location>
        <begin position="358"/>
        <end position="379"/>
    </location>
</feature>
<gene>
    <name evidence="2" type="ORF">PPERSA_00492</name>
</gene>
<proteinExistence type="predicted"/>
<sequence>MGNEQGKGSQKNKHKISLTKQNIELLLVKLKGHLELIRDKRTGQLQKKVKELSCMMLANQRDREQEVYKMVSLQEDEQFVAGVNILLRYIHILQDRSLLIEQSRGDAQKLQELLPYLLSIAWAQKHITHDSLQEYNQKFSMMLGADIYQVAIDSPDKIDKDLIRYFRLNTTYNEDLYDTMQKFSQVTGISMEQINMAGHNIGPKIQQPVQEYQPAQNMNFPQQYQQQQINTNINPNQQQQQYQLNNPMQSNYSQPQQQNQQNQYYGNQQQQQPQQQQQQQQQYQNSDNYSYPEQSLVREDQQQNQVQHNFSNNNQNQNLQNLNNNQQNIQYDNNQQYQQQAQQNQLQDNFQNQIQNTNQEQIQQPQQQENNNQELQQNTSIQNNEQQQNIANTNNDQNINQQEEQKNNNNYPTLQDQQLGETQLYKNVQGTKGNFTPSQQQQDEDDMFAQLQKLKEQSFQ</sequence>
<dbReference type="Proteomes" id="UP000054937">
    <property type="component" value="Unassembled WGS sequence"/>
</dbReference>
<accession>A0A0V0QI47</accession>
<feature type="region of interest" description="Disordered" evidence="1">
    <location>
        <begin position="247"/>
        <end position="290"/>
    </location>
</feature>
<dbReference type="AlphaFoldDB" id="A0A0V0QI47"/>
<reference evidence="2 3" key="1">
    <citation type="journal article" date="2015" name="Sci. Rep.">
        <title>Genome of the facultative scuticociliatosis pathogen Pseudocohnilembus persalinus provides insight into its virulence through horizontal gene transfer.</title>
        <authorList>
            <person name="Xiong J."/>
            <person name="Wang G."/>
            <person name="Cheng J."/>
            <person name="Tian M."/>
            <person name="Pan X."/>
            <person name="Warren A."/>
            <person name="Jiang C."/>
            <person name="Yuan D."/>
            <person name="Miao W."/>
        </authorList>
    </citation>
    <scope>NUCLEOTIDE SEQUENCE [LARGE SCALE GENOMIC DNA]</scope>
    <source>
        <strain evidence="2">36N120E</strain>
    </source>
</reference>
<comment type="caution">
    <text evidence="2">The sequence shown here is derived from an EMBL/GenBank/DDBJ whole genome shotgun (WGS) entry which is preliminary data.</text>
</comment>
<organism evidence="2 3">
    <name type="scientific">Pseudocohnilembus persalinus</name>
    <name type="common">Ciliate</name>
    <dbReference type="NCBI Taxonomy" id="266149"/>
    <lineage>
        <taxon>Eukaryota</taxon>
        <taxon>Sar</taxon>
        <taxon>Alveolata</taxon>
        <taxon>Ciliophora</taxon>
        <taxon>Intramacronucleata</taxon>
        <taxon>Oligohymenophorea</taxon>
        <taxon>Scuticociliatia</taxon>
        <taxon>Philasterida</taxon>
        <taxon>Pseudocohnilembidae</taxon>
        <taxon>Pseudocohnilembus</taxon>
    </lineage>
</organism>
<dbReference type="InParanoid" id="A0A0V0QI47"/>
<keyword evidence="3" id="KW-1185">Reference proteome</keyword>